<evidence type="ECO:0000259" key="1">
    <source>
        <dbReference type="Pfam" id="PF12728"/>
    </source>
</evidence>
<protein>
    <recommendedName>
        <fullName evidence="1">Helix-turn-helix domain-containing protein</fullName>
    </recommendedName>
</protein>
<dbReference type="EMBL" id="AOSK01000062">
    <property type="protein sequence ID" value="EYD76043.1"/>
    <property type="molecule type" value="Genomic_DNA"/>
</dbReference>
<dbReference type="NCBIfam" id="TIGR01764">
    <property type="entry name" value="excise"/>
    <property type="match status" value="1"/>
</dbReference>
<name>A0A017HPJ7_9RHOB</name>
<dbReference type="Proteomes" id="UP000019666">
    <property type="component" value="Unassembled WGS sequence"/>
</dbReference>
<keyword evidence="3" id="KW-1185">Reference proteome</keyword>
<gene>
    <name evidence="2" type="ORF">Rumeso_02472</name>
</gene>
<dbReference type="InterPro" id="IPR010093">
    <property type="entry name" value="SinI_DNA-bd"/>
</dbReference>
<organism evidence="2 3">
    <name type="scientific">Rubellimicrobium mesophilum DSM 19309</name>
    <dbReference type="NCBI Taxonomy" id="442562"/>
    <lineage>
        <taxon>Bacteria</taxon>
        <taxon>Pseudomonadati</taxon>
        <taxon>Pseudomonadota</taxon>
        <taxon>Alphaproteobacteria</taxon>
        <taxon>Rhodobacterales</taxon>
        <taxon>Roseobacteraceae</taxon>
        <taxon>Rubellimicrobium</taxon>
    </lineage>
</organism>
<dbReference type="RefSeq" id="WP_037280291.1">
    <property type="nucleotide sequence ID" value="NZ_KK088571.1"/>
</dbReference>
<dbReference type="HOGENOM" id="CLU_2652215_0_0_5"/>
<dbReference type="InterPro" id="IPR041657">
    <property type="entry name" value="HTH_17"/>
</dbReference>
<proteinExistence type="predicted"/>
<dbReference type="InterPro" id="IPR009061">
    <property type="entry name" value="DNA-bd_dom_put_sf"/>
</dbReference>
<feature type="domain" description="Helix-turn-helix" evidence="1">
    <location>
        <begin position="23"/>
        <end position="69"/>
    </location>
</feature>
<dbReference type="OrthoDB" id="5459819at2"/>
<dbReference type="AlphaFoldDB" id="A0A017HPJ7"/>
<dbReference type="GO" id="GO:0003677">
    <property type="term" value="F:DNA binding"/>
    <property type="evidence" value="ECO:0007669"/>
    <property type="project" value="InterPro"/>
</dbReference>
<evidence type="ECO:0000313" key="2">
    <source>
        <dbReference type="EMBL" id="EYD76043.1"/>
    </source>
</evidence>
<reference evidence="2 3" key="1">
    <citation type="submission" date="2013-02" db="EMBL/GenBank/DDBJ databases">
        <authorList>
            <person name="Fiebig A."/>
            <person name="Goeker M."/>
            <person name="Klenk H.-P.P."/>
        </authorList>
    </citation>
    <scope>NUCLEOTIDE SEQUENCE [LARGE SCALE GENOMIC DNA]</scope>
    <source>
        <strain evidence="2 3">DSM 19309</strain>
    </source>
</reference>
<dbReference type="Pfam" id="PF12728">
    <property type="entry name" value="HTH_17"/>
    <property type="match status" value="1"/>
</dbReference>
<dbReference type="SUPFAM" id="SSF46955">
    <property type="entry name" value="Putative DNA-binding domain"/>
    <property type="match status" value="1"/>
</dbReference>
<evidence type="ECO:0000313" key="3">
    <source>
        <dbReference type="Proteomes" id="UP000019666"/>
    </source>
</evidence>
<sequence length="76" mass="8606">MPTRSPTTTTSKTATRAADLERLLTIREVAELEATSTKTIRRRIDAGELPAMKSGRQLRIRPQDLRAYRLQKLLGQ</sequence>
<accession>A0A017HPJ7</accession>
<comment type="caution">
    <text evidence="2">The sequence shown here is derived from an EMBL/GenBank/DDBJ whole genome shotgun (WGS) entry which is preliminary data.</text>
</comment>